<evidence type="ECO:0000256" key="1">
    <source>
        <dbReference type="SAM" id="MobiDB-lite"/>
    </source>
</evidence>
<protein>
    <recommendedName>
        <fullName evidence="4">NAD-dependent epimerase/dehydratase family protein</fullName>
    </recommendedName>
</protein>
<evidence type="ECO:0000313" key="2">
    <source>
        <dbReference type="EMBL" id="MUN63548.1"/>
    </source>
</evidence>
<dbReference type="RefSeq" id="WP_156269444.1">
    <property type="nucleotide sequence ID" value="NZ_WOGU01000007.1"/>
</dbReference>
<evidence type="ECO:0008006" key="4">
    <source>
        <dbReference type="Google" id="ProtNLM"/>
    </source>
</evidence>
<evidence type="ECO:0000313" key="3">
    <source>
        <dbReference type="Proteomes" id="UP000436989"/>
    </source>
</evidence>
<dbReference type="AlphaFoldDB" id="A0A6N8GKW3"/>
<dbReference type="Proteomes" id="UP000436989">
    <property type="component" value="Unassembled WGS sequence"/>
</dbReference>
<reference evidence="2 3" key="1">
    <citation type="submission" date="2019-12" db="EMBL/GenBank/DDBJ databases">
        <authorList>
            <person name="Shi Y."/>
        </authorList>
    </citation>
    <scope>NUCLEOTIDE SEQUENCE [LARGE SCALE GENOMIC DNA]</scope>
    <source>
        <strain evidence="2 3">JCM 17929</strain>
    </source>
</reference>
<keyword evidence="3" id="KW-1185">Reference proteome</keyword>
<name>A0A6N8GKW3_9MICC</name>
<dbReference type="InterPro" id="IPR036291">
    <property type="entry name" value="NAD(P)-bd_dom_sf"/>
</dbReference>
<dbReference type="Gene3D" id="3.40.50.720">
    <property type="entry name" value="NAD(P)-binding Rossmann-like Domain"/>
    <property type="match status" value="1"/>
</dbReference>
<dbReference type="EMBL" id="WOGU01000007">
    <property type="protein sequence ID" value="MUN63548.1"/>
    <property type="molecule type" value="Genomic_DNA"/>
</dbReference>
<comment type="caution">
    <text evidence="2">The sequence shown here is derived from an EMBL/GenBank/DDBJ whole genome shotgun (WGS) entry which is preliminary data.</text>
</comment>
<organism evidence="2 3">
    <name type="scientific">Kocuria sediminis</name>
    <dbReference type="NCBI Taxonomy" id="1038857"/>
    <lineage>
        <taxon>Bacteria</taxon>
        <taxon>Bacillati</taxon>
        <taxon>Actinomycetota</taxon>
        <taxon>Actinomycetes</taxon>
        <taxon>Micrococcales</taxon>
        <taxon>Micrococcaceae</taxon>
        <taxon>Kocuria</taxon>
    </lineage>
</organism>
<sequence length="126" mass="13714">MRVLVLGGTSFIGRAVVVRLLRRGDRVAVYHWGRAEPPELAAATHLHGDRADLPARRDATVLRLPMVYGPHDPQCREDFVLRRAAAGGGTGSPWARAISCGAEPPSRTSPRQWSEHWAHHGRGAAA</sequence>
<accession>A0A6N8GKW3</accession>
<proteinExistence type="predicted"/>
<gene>
    <name evidence="2" type="ORF">GMA12_10395</name>
</gene>
<feature type="region of interest" description="Disordered" evidence="1">
    <location>
        <begin position="87"/>
        <end position="126"/>
    </location>
</feature>
<dbReference type="SUPFAM" id="SSF51735">
    <property type="entry name" value="NAD(P)-binding Rossmann-fold domains"/>
    <property type="match status" value="1"/>
</dbReference>